<dbReference type="AlphaFoldDB" id="A0A3R7KAL5"/>
<dbReference type="EMBL" id="MKGL01000221">
    <property type="protein sequence ID" value="RNF02733.1"/>
    <property type="molecule type" value="Genomic_DNA"/>
</dbReference>
<accession>A0A3R7KAL5</accession>
<dbReference type="Proteomes" id="UP000283634">
    <property type="component" value="Unassembled WGS sequence"/>
</dbReference>
<dbReference type="RefSeq" id="XP_029237098.1">
    <property type="nucleotide sequence ID" value="XM_029383038.1"/>
</dbReference>
<organism evidence="1 2">
    <name type="scientific">Trypanosoma rangeli</name>
    <dbReference type="NCBI Taxonomy" id="5698"/>
    <lineage>
        <taxon>Eukaryota</taxon>
        <taxon>Discoba</taxon>
        <taxon>Euglenozoa</taxon>
        <taxon>Kinetoplastea</taxon>
        <taxon>Metakinetoplastina</taxon>
        <taxon>Trypanosomatida</taxon>
        <taxon>Trypanosomatidae</taxon>
        <taxon>Trypanosoma</taxon>
        <taxon>Herpetosoma</taxon>
    </lineage>
</organism>
<comment type="caution">
    <text evidence="1">The sequence shown here is derived from an EMBL/GenBank/DDBJ whole genome shotgun (WGS) entry which is preliminary data.</text>
</comment>
<proteinExistence type="predicted"/>
<reference evidence="1 2" key="1">
    <citation type="journal article" date="2018" name="BMC Genomics">
        <title>Genomic comparison of Trypanosoma conorhini and Trypanosoma rangeli to Trypanosoma cruzi strains of high and low virulence.</title>
        <authorList>
            <person name="Bradwell K.R."/>
            <person name="Koparde V.N."/>
            <person name="Matveyev A.V."/>
            <person name="Serrano M.G."/>
            <person name="Alves J.M."/>
            <person name="Parikh H."/>
            <person name="Huang B."/>
            <person name="Lee V."/>
            <person name="Espinosa-Alvarez O."/>
            <person name="Ortiz P.A."/>
            <person name="Costa-Martins A.G."/>
            <person name="Teixeira M.M."/>
            <person name="Buck G.A."/>
        </authorList>
    </citation>
    <scope>NUCLEOTIDE SEQUENCE [LARGE SCALE GENOMIC DNA]</scope>
    <source>
        <strain evidence="1 2">AM80</strain>
    </source>
</reference>
<evidence type="ECO:0000313" key="1">
    <source>
        <dbReference type="EMBL" id="RNF02733.1"/>
    </source>
</evidence>
<keyword evidence="2" id="KW-1185">Reference proteome</keyword>
<sequence>MGGISLEDLALLNWAEMWGRIDILMTLIVEGIHVCGTRKGALQGEIFVRHAFCDLSLLSSATFRDVAELRKLHAMTQQPLQAFSVMEDCRFSDLESGEVCALRRANFSLRAVVEDYELRLRE</sequence>
<evidence type="ECO:0000313" key="2">
    <source>
        <dbReference type="Proteomes" id="UP000283634"/>
    </source>
</evidence>
<name>A0A3R7KAL5_TRYRA</name>
<dbReference type="GeneID" id="40330118"/>
<gene>
    <name evidence="1" type="ORF">TraAM80_06185</name>
</gene>
<protein>
    <submittedName>
        <fullName evidence="1">Uncharacterized protein</fullName>
    </submittedName>
</protein>